<accession>A0ABD2PPT9</accession>
<reference evidence="2 3" key="1">
    <citation type="submission" date="2024-11" db="EMBL/GenBank/DDBJ databases">
        <title>Adaptive evolution of stress response genes in parasites aligns with host niche diversity.</title>
        <authorList>
            <person name="Hahn C."/>
            <person name="Resl P."/>
        </authorList>
    </citation>
    <scope>NUCLEOTIDE SEQUENCE [LARGE SCALE GENOMIC DNA]</scope>
    <source>
        <strain evidence="2">EGGRZ-B1_66</strain>
        <tissue evidence="2">Body</tissue>
    </source>
</reference>
<dbReference type="Proteomes" id="UP001626550">
    <property type="component" value="Unassembled WGS sequence"/>
</dbReference>
<feature type="non-terminal residue" evidence="2">
    <location>
        <position position="192"/>
    </location>
</feature>
<sequence>MSKSMQTMKAKKAVPRSTATGDHAKQEDEPNRSIEAQLEEQLVLEDDMGVDHEEEIQTEVPRRDPKLDARGLLTLNTIPAYREGTVKLAQHHAASIKEQMDHPAVMRFVDSLWKEGKREGAPGTSTSAAISSFRGRAPHALSASGSKRPASRSLRDESRTSSRSGSEAFVRSGNRGSKLIYIFQRKTVQLVL</sequence>
<gene>
    <name evidence="2" type="ORF">Ciccas_011941</name>
</gene>
<evidence type="ECO:0000313" key="2">
    <source>
        <dbReference type="EMBL" id="KAL3309512.1"/>
    </source>
</evidence>
<organism evidence="2 3">
    <name type="scientific">Cichlidogyrus casuarinus</name>
    <dbReference type="NCBI Taxonomy" id="1844966"/>
    <lineage>
        <taxon>Eukaryota</taxon>
        <taxon>Metazoa</taxon>
        <taxon>Spiralia</taxon>
        <taxon>Lophotrochozoa</taxon>
        <taxon>Platyhelminthes</taxon>
        <taxon>Monogenea</taxon>
        <taxon>Monopisthocotylea</taxon>
        <taxon>Dactylogyridea</taxon>
        <taxon>Ancyrocephalidae</taxon>
        <taxon>Cichlidogyrus</taxon>
    </lineage>
</organism>
<feature type="compositionally biased region" description="Basic and acidic residues" evidence="1">
    <location>
        <begin position="22"/>
        <end position="32"/>
    </location>
</feature>
<evidence type="ECO:0000313" key="3">
    <source>
        <dbReference type="Proteomes" id="UP001626550"/>
    </source>
</evidence>
<keyword evidence="3" id="KW-1185">Reference proteome</keyword>
<feature type="region of interest" description="Disordered" evidence="1">
    <location>
        <begin position="1"/>
        <end position="35"/>
    </location>
</feature>
<feature type="region of interest" description="Disordered" evidence="1">
    <location>
        <begin position="135"/>
        <end position="170"/>
    </location>
</feature>
<name>A0ABD2PPT9_9PLAT</name>
<comment type="caution">
    <text evidence="2">The sequence shown here is derived from an EMBL/GenBank/DDBJ whole genome shotgun (WGS) entry which is preliminary data.</text>
</comment>
<dbReference type="AlphaFoldDB" id="A0ABD2PPT9"/>
<protein>
    <submittedName>
        <fullName evidence="2">Uncharacterized protein</fullName>
    </submittedName>
</protein>
<dbReference type="EMBL" id="JBJKFK010003832">
    <property type="protein sequence ID" value="KAL3309512.1"/>
    <property type="molecule type" value="Genomic_DNA"/>
</dbReference>
<proteinExistence type="predicted"/>
<evidence type="ECO:0000256" key="1">
    <source>
        <dbReference type="SAM" id="MobiDB-lite"/>
    </source>
</evidence>